<dbReference type="EMBL" id="VTOU01000004">
    <property type="protein sequence ID" value="TZG24881.1"/>
    <property type="molecule type" value="Genomic_DNA"/>
</dbReference>
<sequence length="288" mass="31472">MSIKLMSAVWDLVLPDSEKLVLLALADSANDNGKCWPSMPTLAKKCSKGERTVQGVIKTLITKRLLARREKPGKGVIYYVYPAGDAPDLGTPATPAPPQPLRPRNDRTPAETAPTPAAAAGKPSMNRNTPDKASALSPPAGGRARQRKVEQRQKVARGTRIAADWTPPPADTLPPQARNLVKNWPAGAYELTAFTFHNHFLAESRAQGSKRDWVTTWANWVVREHPQVLRNVKLGFDYAGALPNGGAAPSADQQQDALERQAAFFDRIGRHDDAAEIRRRMGSRQPPT</sequence>
<evidence type="ECO:0000313" key="2">
    <source>
        <dbReference type="EMBL" id="TZG24881.1"/>
    </source>
</evidence>
<evidence type="ECO:0000313" key="3">
    <source>
        <dbReference type="Proteomes" id="UP000322077"/>
    </source>
</evidence>
<comment type="caution">
    <text evidence="2">The sequence shown here is derived from an EMBL/GenBank/DDBJ whole genome shotgun (WGS) entry which is preliminary data.</text>
</comment>
<dbReference type="Proteomes" id="UP000322077">
    <property type="component" value="Unassembled WGS sequence"/>
</dbReference>
<feature type="region of interest" description="Disordered" evidence="1">
    <location>
        <begin position="87"/>
        <end position="174"/>
    </location>
</feature>
<gene>
    <name evidence="2" type="ORF">FYJ91_16500</name>
</gene>
<keyword evidence="3" id="KW-1185">Reference proteome</keyword>
<organism evidence="2 3">
    <name type="scientific">Sphingomonas montanisoli</name>
    <dbReference type="NCBI Taxonomy" id="2606412"/>
    <lineage>
        <taxon>Bacteria</taxon>
        <taxon>Pseudomonadati</taxon>
        <taxon>Pseudomonadota</taxon>
        <taxon>Alphaproteobacteria</taxon>
        <taxon>Sphingomonadales</taxon>
        <taxon>Sphingomonadaceae</taxon>
        <taxon>Sphingomonas</taxon>
    </lineage>
</organism>
<accession>A0A5D9C4F7</accession>
<dbReference type="Pfam" id="PF13730">
    <property type="entry name" value="HTH_36"/>
    <property type="match status" value="1"/>
</dbReference>
<dbReference type="RefSeq" id="WP_149523420.1">
    <property type="nucleotide sequence ID" value="NZ_VTOU01000004.1"/>
</dbReference>
<name>A0A5D9C4F7_9SPHN</name>
<reference evidence="2 3" key="1">
    <citation type="submission" date="2019-08" db="EMBL/GenBank/DDBJ databases">
        <authorList>
            <person name="Wang G."/>
            <person name="Xu Z."/>
        </authorList>
    </citation>
    <scope>NUCLEOTIDE SEQUENCE [LARGE SCALE GENOMIC DNA]</scope>
    <source>
        <strain evidence="2 3">ZX</strain>
    </source>
</reference>
<evidence type="ECO:0000256" key="1">
    <source>
        <dbReference type="SAM" id="MobiDB-lite"/>
    </source>
</evidence>
<dbReference type="AlphaFoldDB" id="A0A5D9C4F7"/>
<feature type="compositionally biased region" description="Low complexity" evidence="1">
    <location>
        <begin position="110"/>
        <end position="120"/>
    </location>
</feature>
<dbReference type="Gene3D" id="1.10.10.10">
    <property type="entry name" value="Winged helix-like DNA-binding domain superfamily/Winged helix DNA-binding domain"/>
    <property type="match status" value="1"/>
</dbReference>
<proteinExistence type="predicted"/>
<dbReference type="InterPro" id="IPR036388">
    <property type="entry name" value="WH-like_DNA-bd_sf"/>
</dbReference>
<protein>
    <submittedName>
        <fullName evidence="2">Helix-turn-helix domain-containing protein</fullName>
    </submittedName>
</protein>